<dbReference type="Proteomes" id="UP000694620">
    <property type="component" value="Chromosome 10"/>
</dbReference>
<keyword evidence="2" id="KW-0677">Repeat</keyword>
<comment type="subcellular location">
    <subcellularLocation>
        <location evidence="1">Nucleus</location>
    </subcellularLocation>
</comment>
<dbReference type="PANTHER" id="PTHR15856">
    <property type="entry name" value="PHD FINGER PROTEIN 20-RELATED"/>
    <property type="match status" value="1"/>
</dbReference>
<dbReference type="Gene3D" id="2.30.30.140">
    <property type="match status" value="1"/>
</dbReference>
<keyword evidence="3" id="KW-0539">Nucleus</keyword>
<dbReference type="FunFam" id="2.30.30.140:FF:000049">
    <property type="entry name" value="PHD finger protein 20 (Predicted)"/>
    <property type="match status" value="1"/>
</dbReference>
<evidence type="ECO:0000313" key="5">
    <source>
        <dbReference type="Proteomes" id="UP000694620"/>
    </source>
</evidence>
<sequence length="118" mass="14128">MSKKPPNRRGISFEVGAQLEARDSLKNWYSASVEKIDYDEEKVLIHYRQWSHRYDEWFDWDSPYLRPVERVQLRKEGLQAEEGDPVSISYYVAFCYISEAVHILFKCDCKLYILTVHF</sequence>
<dbReference type="PANTHER" id="PTHR15856:SF27">
    <property type="entry name" value="PHD FINGER PROTEIN 20"/>
    <property type="match status" value="1"/>
</dbReference>
<organism evidence="4 5">
    <name type="scientific">Erpetoichthys calabaricus</name>
    <name type="common">Rope fish</name>
    <name type="synonym">Calamoichthys calabaricus</name>
    <dbReference type="NCBI Taxonomy" id="27687"/>
    <lineage>
        <taxon>Eukaryota</taxon>
        <taxon>Metazoa</taxon>
        <taxon>Chordata</taxon>
        <taxon>Craniata</taxon>
        <taxon>Vertebrata</taxon>
        <taxon>Euteleostomi</taxon>
        <taxon>Actinopterygii</taxon>
        <taxon>Polypteriformes</taxon>
        <taxon>Polypteridae</taxon>
        <taxon>Erpetoichthys</taxon>
    </lineage>
</organism>
<dbReference type="GeneTree" id="ENSGT00940000156477"/>
<dbReference type="GO" id="GO:0006357">
    <property type="term" value="P:regulation of transcription by RNA polymerase II"/>
    <property type="evidence" value="ECO:0007669"/>
    <property type="project" value="TreeGrafter"/>
</dbReference>
<dbReference type="SUPFAM" id="SSF63748">
    <property type="entry name" value="Tudor/PWWP/MBT"/>
    <property type="match status" value="1"/>
</dbReference>
<proteinExistence type="predicted"/>
<reference evidence="4" key="3">
    <citation type="submission" date="2025-09" db="UniProtKB">
        <authorList>
            <consortium name="Ensembl"/>
        </authorList>
    </citation>
    <scope>IDENTIFICATION</scope>
</reference>
<keyword evidence="5" id="KW-1185">Reference proteome</keyword>
<evidence type="ECO:0000256" key="1">
    <source>
        <dbReference type="ARBA" id="ARBA00004123"/>
    </source>
</evidence>
<protein>
    <recommendedName>
        <fullName evidence="6">PHD finger protein 20-like protein 1</fullName>
    </recommendedName>
</protein>
<name>A0A8C4TQI2_ERPCA</name>
<evidence type="ECO:0008006" key="6">
    <source>
        <dbReference type="Google" id="ProtNLM"/>
    </source>
</evidence>
<dbReference type="InterPro" id="IPR043449">
    <property type="entry name" value="PHF20-like"/>
</dbReference>
<evidence type="ECO:0000256" key="2">
    <source>
        <dbReference type="ARBA" id="ARBA00022737"/>
    </source>
</evidence>
<reference evidence="4" key="1">
    <citation type="submission" date="2021-06" db="EMBL/GenBank/DDBJ databases">
        <authorList>
            <consortium name="Wellcome Sanger Institute Data Sharing"/>
        </authorList>
    </citation>
    <scope>NUCLEOTIDE SEQUENCE [LARGE SCALE GENOMIC DNA]</scope>
</reference>
<dbReference type="GO" id="GO:0044545">
    <property type="term" value="C:NSL complex"/>
    <property type="evidence" value="ECO:0007669"/>
    <property type="project" value="TreeGrafter"/>
</dbReference>
<dbReference type="CDD" id="cd20104">
    <property type="entry name" value="MBT_PHF20L1-like"/>
    <property type="match status" value="1"/>
</dbReference>
<dbReference type="AlphaFoldDB" id="A0A8C4TQI2"/>
<dbReference type="GO" id="GO:0071339">
    <property type="term" value="C:MLL1 complex"/>
    <property type="evidence" value="ECO:0007669"/>
    <property type="project" value="TreeGrafter"/>
</dbReference>
<evidence type="ECO:0000256" key="3">
    <source>
        <dbReference type="ARBA" id="ARBA00023242"/>
    </source>
</evidence>
<dbReference type="InterPro" id="IPR004092">
    <property type="entry name" value="Mbt"/>
</dbReference>
<reference evidence="4" key="2">
    <citation type="submission" date="2025-08" db="UniProtKB">
        <authorList>
            <consortium name="Ensembl"/>
        </authorList>
    </citation>
    <scope>IDENTIFICATION</scope>
</reference>
<evidence type="ECO:0000313" key="4">
    <source>
        <dbReference type="Ensembl" id="ENSECRP00000033887.1"/>
    </source>
</evidence>
<dbReference type="Ensembl" id="ENSECRT00000034621.1">
    <property type="protein sequence ID" value="ENSECRP00000033887.1"/>
    <property type="gene ID" value="ENSECRG00000022910.1"/>
</dbReference>
<accession>A0A8C4TQI2</accession>
<dbReference type="Pfam" id="PF02820">
    <property type="entry name" value="MBT"/>
    <property type="match status" value="1"/>
</dbReference>